<feature type="domain" description="Flagellar hook-length control protein-like C-terminal" evidence="5">
    <location>
        <begin position="639"/>
        <end position="721"/>
    </location>
</feature>
<feature type="compositionally biased region" description="Polar residues" evidence="4">
    <location>
        <begin position="138"/>
        <end position="154"/>
    </location>
</feature>
<keyword evidence="3" id="KW-1005">Bacterial flagellum biogenesis</keyword>
<dbReference type="RefSeq" id="WP_061094476.1">
    <property type="nucleotide sequence ID" value="NZ_CP014323.1"/>
</dbReference>
<feature type="compositionally biased region" description="Polar residues" evidence="4">
    <location>
        <begin position="718"/>
        <end position="734"/>
    </location>
</feature>
<feature type="compositionally biased region" description="Basic and acidic residues" evidence="4">
    <location>
        <begin position="761"/>
        <end position="771"/>
    </location>
</feature>
<sequence>MQQVAAHKTDIAALPFSASGTAKAVGTGIGTQQEANSENNQAFNRLYQEAKSSKSEIVLNEKEDQVAQSRTANRSDRAAPQSSVSSDTIKNGKDRDAGYTDLPVRDEVTDIPTESEADSHNANQEENATLGAHEVAQGSATTTQPTTDGENTNLVIDDAEGAVEQKNVTDAQYVIGEGGRKDAEAGVITSPGTPDGKPSKDDGEPDWIAYVETVANRFGKSDESSSESGATEGKGISEAAGEAGNVVSIKESGKLWKLPEDVDTSDMPSVMAHLLSQLNSNNDGELAIESLSSEAQQTLTALTSLLIGGNANNQQSGSDSEANNASSNAQTDINTNSDKKVKNDNELSALIAKLMQTEHTENPEQGLASDTEAANALSGMLETLNGLSESGKKSADESLVLSLLADEFNNIQAKSLDDNLAEAQELLTELTSEAAVAGNVAVNAAASNDAKSASSEGLSNVENSGEQTKVVDSFGATEISSDLLSAISDLSPQTAQKATEAFAERVVAALPGGAQQQAVKANIIAGINEFQQQVQQGREPGIDLSTIVADAAKDAAVSADVVASMTARVDGQASQFLNLMTQTQASAQHAIAGLVNPTESVMQENSQLRAEASKTQQQFEGFDKAVNIHKSDGQQQLSEKIRWMVNARNTMAEIRLDPPELGSMQVRVNVAGDAASVSFVVQSQQAKDALADAMPKLRDMLSEQGIELGDAQVRKDNSSGQENGQQLAGNSHQGQGAGDRGENDGVDDTDGMRVIEQSISRADKGGIDFYA</sequence>
<comment type="similarity">
    <text evidence="2">Belongs to the FliK family.</text>
</comment>
<dbReference type="Proteomes" id="UP000063991">
    <property type="component" value="Chromosome"/>
</dbReference>
<evidence type="ECO:0000259" key="5">
    <source>
        <dbReference type="Pfam" id="PF02120"/>
    </source>
</evidence>
<evidence type="ECO:0000256" key="2">
    <source>
        <dbReference type="ARBA" id="ARBA00009149"/>
    </source>
</evidence>
<feature type="region of interest" description="Disordered" evidence="4">
    <location>
        <begin position="183"/>
        <end position="205"/>
    </location>
</feature>
<feature type="compositionally biased region" description="Basic and acidic residues" evidence="4">
    <location>
        <begin position="90"/>
        <end position="108"/>
    </location>
</feature>
<accession>A0A126PX85</accession>
<feature type="region of interest" description="Disordered" evidence="4">
    <location>
        <begin position="312"/>
        <end position="342"/>
    </location>
</feature>
<name>A0A126PX85_ALTMA</name>
<protein>
    <submittedName>
        <fullName evidence="6">Beta-cystathionase</fullName>
    </submittedName>
</protein>
<dbReference type="PANTHER" id="PTHR37533:SF2">
    <property type="entry name" value="FLAGELLAR HOOK-LENGTH CONTROL PROTEIN"/>
    <property type="match status" value="1"/>
</dbReference>
<dbReference type="AlphaFoldDB" id="A0A126PX85"/>
<evidence type="ECO:0000313" key="6">
    <source>
        <dbReference type="EMBL" id="AMJ97601.1"/>
    </source>
</evidence>
<feature type="compositionally biased region" description="Polar residues" evidence="4">
    <location>
        <begin position="30"/>
        <end position="43"/>
    </location>
</feature>
<gene>
    <name evidence="6" type="ORF">AVL55_05145</name>
</gene>
<feature type="region of interest" description="Disordered" evidence="4">
    <location>
        <begin position="218"/>
        <end position="244"/>
    </location>
</feature>
<comment type="function">
    <text evidence="1">Controls the length of the flagellar hook.</text>
</comment>
<dbReference type="OrthoDB" id="1792985at2"/>
<feature type="compositionally biased region" description="Basic and acidic residues" evidence="4">
    <location>
        <begin position="51"/>
        <end position="65"/>
    </location>
</feature>
<evidence type="ECO:0000313" key="7">
    <source>
        <dbReference type="Proteomes" id="UP000063991"/>
    </source>
</evidence>
<dbReference type="InterPro" id="IPR052563">
    <property type="entry name" value="FliK"/>
</dbReference>
<organism evidence="6 7">
    <name type="scientific">Alteromonas macleodii</name>
    <name type="common">Pseudoalteromonas macleodii</name>
    <dbReference type="NCBI Taxonomy" id="28108"/>
    <lineage>
        <taxon>Bacteria</taxon>
        <taxon>Pseudomonadati</taxon>
        <taxon>Pseudomonadota</taxon>
        <taxon>Gammaproteobacteria</taxon>
        <taxon>Alteromonadales</taxon>
        <taxon>Alteromonadaceae</taxon>
        <taxon>Alteromonas/Salinimonas group</taxon>
        <taxon>Alteromonas</taxon>
    </lineage>
</organism>
<dbReference type="Pfam" id="PF02120">
    <property type="entry name" value="Flg_hook"/>
    <property type="match status" value="1"/>
</dbReference>
<evidence type="ECO:0000256" key="4">
    <source>
        <dbReference type="SAM" id="MobiDB-lite"/>
    </source>
</evidence>
<feature type="compositionally biased region" description="Low complexity" evidence="4">
    <location>
        <begin position="316"/>
        <end position="329"/>
    </location>
</feature>
<dbReference type="PRINTS" id="PR01007">
    <property type="entry name" value="FLGHOOKFLIK"/>
</dbReference>
<dbReference type="CDD" id="cd17470">
    <property type="entry name" value="T3SS_Flik_C"/>
    <property type="match status" value="1"/>
</dbReference>
<dbReference type="Gene3D" id="3.30.750.140">
    <property type="match status" value="1"/>
</dbReference>
<dbReference type="InterPro" id="IPR021136">
    <property type="entry name" value="Flagellar_hook_control-like_C"/>
</dbReference>
<dbReference type="EMBL" id="CP014323">
    <property type="protein sequence ID" value="AMJ97601.1"/>
    <property type="molecule type" value="Genomic_DNA"/>
</dbReference>
<dbReference type="GO" id="GO:0009424">
    <property type="term" value="C:bacterial-type flagellum hook"/>
    <property type="evidence" value="ECO:0007669"/>
    <property type="project" value="InterPro"/>
</dbReference>
<feature type="region of interest" description="Disordered" evidence="4">
    <location>
        <begin position="16"/>
        <end position="159"/>
    </location>
</feature>
<evidence type="ECO:0000256" key="3">
    <source>
        <dbReference type="ARBA" id="ARBA00022795"/>
    </source>
</evidence>
<dbReference type="InterPro" id="IPR038610">
    <property type="entry name" value="FliK-like_C_sf"/>
</dbReference>
<feature type="region of interest" description="Disordered" evidence="4">
    <location>
        <begin position="714"/>
        <end position="771"/>
    </location>
</feature>
<evidence type="ECO:0000256" key="1">
    <source>
        <dbReference type="ARBA" id="ARBA00003944"/>
    </source>
</evidence>
<dbReference type="GO" id="GO:0044780">
    <property type="term" value="P:bacterial-type flagellum assembly"/>
    <property type="evidence" value="ECO:0007669"/>
    <property type="project" value="InterPro"/>
</dbReference>
<feature type="compositionally biased region" description="Polar residues" evidence="4">
    <location>
        <begin position="80"/>
        <end position="89"/>
    </location>
</feature>
<proteinExistence type="inferred from homology"/>
<dbReference type="InterPro" id="IPR001635">
    <property type="entry name" value="Flag_hook_Flik"/>
</dbReference>
<dbReference type="PANTHER" id="PTHR37533">
    <property type="entry name" value="FLAGELLAR HOOK-LENGTH CONTROL PROTEIN"/>
    <property type="match status" value="1"/>
</dbReference>
<reference evidence="6 7" key="1">
    <citation type="submission" date="2015-12" db="EMBL/GenBank/DDBJ databases">
        <authorList>
            <person name="Shamseldin A."/>
            <person name="Moawad H."/>
            <person name="Abd El-Rahim W.M."/>
            <person name="Sadowsky M.J."/>
        </authorList>
    </citation>
    <scope>NUCLEOTIDE SEQUENCE [LARGE SCALE GENOMIC DNA]</scope>
    <source>
        <strain evidence="6 7">D7</strain>
    </source>
</reference>